<keyword evidence="8 17" id="KW-0732">Signal</keyword>
<evidence type="ECO:0000256" key="7">
    <source>
        <dbReference type="ARBA" id="ARBA00022723"/>
    </source>
</evidence>
<dbReference type="PANTHER" id="PTHR22763">
    <property type="entry name" value="RING ZINC FINGER PROTEIN"/>
    <property type="match status" value="1"/>
</dbReference>
<evidence type="ECO:0000256" key="14">
    <source>
        <dbReference type="PROSITE-ProRule" id="PRU00175"/>
    </source>
</evidence>
<dbReference type="GO" id="GO:0061630">
    <property type="term" value="F:ubiquitin protein ligase activity"/>
    <property type="evidence" value="ECO:0007669"/>
    <property type="project" value="UniProtKB-EC"/>
</dbReference>
<comment type="caution">
    <text evidence="19">The sequence shown here is derived from an EMBL/GenBank/DDBJ whole genome shotgun (WGS) entry which is preliminary data.</text>
</comment>
<dbReference type="Pfam" id="PF11145">
    <property type="entry name" value="DUF2921"/>
    <property type="match status" value="1"/>
</dbReference>
<feature type="region of interest" description="Disordered" evidence="15">
    <location>
        <begin position="64"/>
        <end position="109"/>
    </location>
</feature>
<keyword evidence="11" id="KW-0862">Zinc</keyword>
<dbReference type="InterPro" id="IPR021319">
    <property type="entry name" value="DUF2921"/>
</dbReference>
<dbReference type="EC" id="2.3.2.27" evidence="4"/>
<keyword evidence="7" id="KW-0479">Metal-binding</keyword>
<evidence type="ECO:0000313" key="19">
    <source>
        <dbReference type="EMBL" id="CAI2387738.1"/>
    </source>
</evidence>
<feature type="chain" id="PRO_5042126192" description="RING-type E3 ubiquitin transferase" evidence="17">
    <location>
        <begin position="16"/>
        <end position="601"/>
    </location>
</feature>
<dbReference type="AlphaFoldDB" id="A0AAD1YAZ6"/>
<evidence type="ECO:0000256" key="13">
    <source>
        <dbReference type="ARBA" id="ARBA00023136"/>
    </source>
</evidence>
<feature type="transmembrane region" description="Helical" evidence="16">
    <location>
        <begin position="286"/>
        <end position="304"/>
    </location>
</feature>
<comment type="subcellular location">
    <subcellularLocation>
        <location evidence="2">Endomembrane system</location>
        <topology evidence="2">Multi-pass membrane protein</topology>
    </subcellularLocation>
</comment>
<sequence length="601" mass="69226">MLGLLLLVTVMRVNHFMHSSNETFTPTEMTGETAGISSLGKFQNGKNPDKRFLKDESPIFVAPEIKQEIEEPVDNASEAEKVDDIGEAQEDPNKQTESEQNTSEVKEEPNVVYIPLPKTTDDLDNAISKLGTFFKLRYQGQWTYDTEGLVGEAGGVSEFMAAVHNITTTEGRMAKVNFGIQLLQGQLRENVDGYHVSFELSNYTVSEKSITIEAMNAEVTKERIQLFTKSDNGYCTANVTLVFTEKEGSIFEGLISLKSKHKNCVVESTSLVSSQFEELINQQRGMNYNIILFMILCFYCYAMIKQIKKVEDNEGIAKRFSIITIGWNIIWNFCFFNIYITYSFMIPLNNQLMAPAFFYFMICFLFELKLLLLCWKAENMDAIEEGPNAARRALIFFYCKFYCICLAFFFLIDSIFRFSFVLLIANGLIWVPQIYKNCLTKARNTPDVKFVISMTLSQCFLPLYLRGCPNNIFLSETSYIWSFIFVSVVGLQVLILYLQRKLGARFFLPDKYKYWNEYNYYRNLEESDMEDGETECCVCLNNLATLDSENGEGQDGYRRIVYMQTPCEHKFHTDCLKPWMQQKLQCPKCRADLPALDEEDF</sequence>
<keyword evidence="20" id="KW-1185">Reference proteome</keyword>
<gene>
    <name evidence="19" type="ORF">ECRASSUSDP1_LOCUS29372</name>
</gene>
<dbReference type="PANTHER" id="PTHR22763:SF162">
    <property type="entry name" value="TRANSMEMBRANE E3 UBIQUITIN-PROTEIN LIGASE 1"/>
    <property type="match status" value="1"/>
</dbReference>
<evidence type="ECO:0000256" key="10">
    <source>
        <dbReference type="ARBA" id="ARBA00022786"/>
    </source>
</evidence>
<evidence type="ECO:0000256" key="12">
    <source>
        <dbReference type="ARBA" id="ARBA00022989"/>
    </source>
</evidence>
<evidence type="ECO:0000256" key="16">
    <source>
        <dbReference type="SAM" id="Phobius"/>
    </source>
</evidence>
<proteinExistence type="predicted"/>
<dbReference type="Gene3D" id="3.30.40.10">
    <property type="entry name" value="Zinc/RING finger domain, C3HC4 (zinc finger)"/>
    <property type="match status" value="1"/>
</dbReference>
<evidence type="ECO:0000256" key="9">
    <source>
        <dbReference type="ARBA" id="ARBA00022771"/>
    </source>
</evidence>
<evidence type="ECO:0000259" key="18">
    <source>
        <dbReference type="PROSITE" id="PS50089"/>
    </source>
</evidence>
<feature type="transmembrane region" description="Helical" evidence="16">
    <location>
        <begin position="352"/>
        <end position="372"/>
    </location>
</feature>
<evidence type="ECO:0000256" key="6">
    <source>
        <dbReference type="ARBA" id="ARBA00022692"/>
    </source>
</evidence>
<dbReference type="PROSITE" id="PS50089">
    <property type="entry name" value="ZF_RING_2"/>
    <property type="match status" value="1"/>
</dbReference>
<keyword evidence="5" id="KW-0808">Transferase</keyword>
<keyword evidence="13 16" id="KW-0472">Membrane</keyword>
<evidence type="ECO:0000256" key="1">
    <source>
        <dbReference type="ARBA" id="ARBA00000900"/>
    </source>
</evidence>
<feature type="transmembrane region" description="Helical" evidence="16">
    <location>
        <begin position="393"/>
        <end position="412"/>
    </location>
</feature>
<feature type="transmembrane region" description="Helical" evidence="16">
    <location>
        <begin position="325"/>
        <end position="346"/>
    </location>
</feature>
<evidence type="ECO:0000256" key="8">
    <source>
        <dbReference type="ARBA" id="ARBA00022729"/>
    </source>
</evidence>
<dbReference type="GO" id="GO:0008270">
    <property type="term" value="F:zinc ion binding"/>
    <property type="evidence" value="ECO:0007669"/>
    <property type="project" value="UniProtKB-KW"/>
</dbReference>
<name>A0AAD1YAZ6_EUPCR</name>
<dbReference type="GO" id="GO:0043161">
    <property type="term" value="P:proteasome-mediated ubiquitin-dependent protein catabolic process"/>
    <property type="evidence" value="ECO:0007669"/>
    <property type="project" value="TreeGrafter"/>
</dbReference>
<dbReference type="SMART" id="SM00184">
    <property type="entry name" value="RING"/>
    <property type="match status" value="1"/>
</dbReference>
<feature type="domain" description="RING-type" evidence="18">
    <location>
        <begin position="536"/>
        <end position="590"/>
    </location>
</feature>
<evidence type="ECO:0000256" key="2">
    <source>
        <dbReference type="ARBA" id="ARBA00004127"/>
    </source>
</evidence>
<keyword evidence="12 16" id="KW-1133">Transmembrane helix</keyword>
<dbReference type="GO" id="GO:0012505">
    <property type="term" value="C:endomembrane system"/>
    <property type="evidence" value="ECO:0007669"/>
    <property type="project" value="UniProtKB-SubCell"/>
</dbReference>
<comment type="catalytic activity">
    <reaction evidence="1">
        <text>S-ubiquitinyl-[E2 ubiquitin-conjugating enzyme]-L-cysteine + [acceptor protein]-L-lysine = [E2 ubiquitin-conjugating enzyme]-L-cysteine + N(6)-ubiquitinyl-[acceptor protein]-L-lysine.</text>
        <dbReference type="EC" id="2.3.2.27"/>
    </reaction>
</comment>
<evidence type="ECO:0000256" key="3">
    <source>
        <dbReference type="ARBA" id="ARBA00004906"/>
    </source>
</evidence>
<dbReference type="InterPro" id="IPR013083">
    <property type="entry name" value="Znf_RING/FYVE/PHD"/>
</dbReference>
<dbReference type="SUPFAM" id="SSF57850">
    <property type="entry name" value="RING/U-box"/>
    <property type="match status" value="1"/>
</dbReference>
<dbReference type="Proteomes" id="UP001295684">
    <property type="component" value="Unassembled WGS sequence"/>
</dbReference>
<dbReference type="EMBL" id="CAMPGE010030228">
    <property type="protein sequence ID" value="CAI2387738.1"/>
    <property type="molecule type" value="Genomic_DNA"/>
</dbReference>
<evidence type="ECO:0000256" key="4">
    <source>
        <dbReference type="ARBA" id="ARBA00012483"/>
    </source>
</evidence>
<evidence type="ECO:0000256" key="17">
    <source>
        <dbReference type="SAM" id="SignalP"/>
    </source>
</evidence>
<evidence type="ECO:0000256" key="11">
    <source>
        <dbReference type="ARBA" id="ARBA00022833"/>
    </source>
</evidence>
<dbReference type="InterPro" id="IPR050731">
    <property type="entry name" value="HRD1_E3_ubiq-ligases"/>
</dbReference>
<dbReference type="InterPro" id="IPR024766">
    <property type="entry name" value="Znf_RING_H2"/>
</dbReference>
<feature type="transmembrane region" description="Helical" evidence="16">
    <location>
        <begin position="479"/>
        <end position="498"/>
    </location>
</feature>
<evidence type="ECO:0000256" key="15">
    <source>
        <dbReference type="SAM" id="MobiDB-lite"/>
    </source>
</evidence>
<keyword evidence="6 16" id="KW-0812">Transmembrane</keyword>
<protein>
    <recommendedName>
        <fullName evidence="4">RING-type E3 ubiquitin transferase</fullName>
        <ecNumber evidence="4">2.3.2.27</ecNumber>
    </recommendedName>
</protein>
<accession>A0AAD1YAZ6</accession>
<keyword evidence="10" id="KW-0833">Ubl conjugation pathway</keyword>
<organism evidence="19 20">
    <name type="scientific">Euplotes crassus</name>
    <dbReference type="NCBI Taxonomy" id="5936"/>
    <lineage>
        <taxon>Eukaryota</taxon>
        <taxon>Sar</taxon>
        <taxon>Alveolata</taxon>
        <taxon>Ciliophora</taxon>
        <taxon>Intramacronucleata</taxon>
        <taxon>Spirotrichea</taxon>
        <taxon>Hypotrichia</taxon>
        <taxon>Euplotida</taxon>
        <taxon>Euplotidae</taxon>
        <taxon>Moneuplotes</taxon>
    </lineage>
</organism>
<comment type="pathway">
    <text evidence="3">Protein modification; protein ubiquitination.</text>
</comment>
<reference evidence="19" key="1">
    <citation type="submission" date="2023-07" db="EMBL/GenBank/DDBJ databases">
        <authorList>
            <consortium name="AG Swart"/>
            <person name="Singh M."/>
            <person name="Singh A."/>
            <person name="Seah K."/>
            <person name="Emmerich C."/>
        </authorList>
    </citation>
    <scope>NUCLEOTIDE SEQUENCE</scope>
    <source>
        <strain evidence="19">DP1</strain>
    </source>
</reference>
<dbReference type="InterPro" id="IPR001841">
    <property type="entry name" value="Znf_RING"/>
</dbReference>
<feature type="signal peptide" evidence="17">
    <location>
        <begin position="1"/>
        <end position="15"/>
    </location>
</feature>
<evidence type="ECO:0000313" key="20">
    <source>
        <dbReference type="Proteomes" id="UP001295684"/>
    </source>
</evidence>
<evidence type="ECO:0000256" key="5">
    <source>
        <dbReference type="ARBA" id="ARBA00022679"/>
    </source>
</evidence>
<dbReference type="Pfam" id="PF12678">
    <property type="entry name" value="zf-rbx1"/>
    <property type="match status" value="1"/>
</dbReference>
<keyword evidence="9 14" id="KW-0863">Zinc-finger</keyword>